<organism evidence="6 7">
    <name type="scientific">Chitinophaga oryziterrae</name>
    <dbReference type="NCBI Taxonomy" id="1031224"/>
    <lineage>
        <taxon>Bacteria</taxon>
        <taxon>Pseudomonadati</taxon>
        <taxon>Bacteroidota</taxon>
        <taxon>Chitinophagia</taxon>
        <taxon>Chitinophagales</taxon>
        <taxon>Chitinophagaceae</taxon>
        <taxon>Chitinophaga</taxon>
    </lineage>
</organism>
<comment type="caution">
    <text evidence="6">The sequence shown here is derived from an EMBL/GenBank/DDBJ whole genome shotgun (WGS) entry which is preliminary data.</text>
</comment>
<keyword evidence="2 4" id="KW-0479">Metal-binding</keyword>
<keyword evidence="1 4" id="KW-0349">Heme</keyword>
<dbReference type="GO" id="GO:0046872">
    <property type="term" value="F:metal ion binding"/>
    <property type="evidence" value="ECO:0007669"/>
    <property type="project" value="UniProtKB-KW"/>
</dbReference>
<keyword evidence="7" id="KW-1185">Reference proteome</keyword>
<evidence type="ECO:0000256" key="3">
    <source>
        <dbReference type="ARBA" id="ARBA00023004"/>
    </source>
</evidence>
<dbReference type="InterPro" id="IPR051459">
    <property type="entry name" value="Cytochrome_c-type_DH"/>
</dbReference>
<keyword evidence="3 4" id="KW-0408">Iron</keyword>
<evidence type="ECO:0000256" key="2">
    <source>
        <dbReference type="ARBA" id="ARBA00022723"/>
    </source>
</evidence>
<dbReference type="GO" id="GO:0020037">
    <property type="term" value="F:heme binding"/>
    <property type="evidence" value="ECO:0007669"/>
    <property type="project" value="InterPro"/>
</dbReference>
<dbReference type="Pfam" id="PF00034">
    <property type="entry name" value="Cytochrom_C"/>
    <property type="match status" value="1"/>
</dbReference>
<reference evidence="6 7" key="1">
    <citation type="submission" date="2019-12" db="EMBL/GenBank/DDBJ databases">
        <title>The draft genomic sequence of strain Chitinophaga oryziterrae JCM 16595.</title>
        <authorList>
            <person name="Zhang X."/>
        </authorList>
    </citation>
    <scope>NUCLEOTIDE SEQUENCE [LARGE SCALE GENOMIC DNA]</scope>
    <source>
        <strain evidence="6 7">JCM 16595</strain>
    </source>
</reference>
<evidence type="ECO:0000256" key="1">
    <source>
        <dbReference type="ARBA" id="ARBA00022617"/>
    </source>
</evidence>
<dbReference type="PANTHER" id="PTHR35008:SF9">
    <property type="entry name" value="CYTOCHROME C DOMAIN-CONTAINING PROTEIN"/>
    <property type="match status" value="1"/>
</dbReference>
<accession>A0A6N8JHV3</accession>
<gene>
    <name evidence="6" type="ORF">GO495_28425</name>
</gene>
<dbReference type="AlphaFoldDB" id="A0A6N8JHV3"/>
<dbReference type="InterPro" id="IPR036909">
    <property type="entry name" value="Cyt_c-like_dom_sf"/>
</dbReference>
<dbReference type="Proteomes" id="UP000468388">
    <property type="component" value="Unassembled WGS sequence"/>
</dbReference>
<dbReference type="EMBL" id="WRXO01000011">
    <property type="protein sequence ID" value="MVT44554.1"/>
    <property type="molecule type" value="Genomic_DNA"/>
</dbReference>
<dbReference type="PROSITE" id="PS51007">
    <property type="entry name" value="CYTC"/>
    <property type="match status" value="1"/>
</dbReference>
<proteinExistence type="predicted"/>
<protein>
    <submittedName>
        <fullName evidence="6">C-type cytochrome</fullName>
    </submittedName>
</protein>
<dbReference type="InterPro" id="IPR009056">
    <property type="entry name" value="Cyt_c-like_dom"/>
</dbReference>
<dbReference type="Gene3D" id="1.10.760.10">
    <property type="entry name" value="Cytochrome c-like domain"/>
    <property type="match status" value="2"/>
</dbReference>
<evidence type="ECO:0000313" key="7">
    <source>
        <dbReference type="Proteomes" id="UP000468388"/>
    </source>
</evidence>
<feature type="domain" description="Cytochrome c" evidence="5">
    <location>
        <begin position="176"/>
        <end position="267"/>
    </location>
</feature>
<dbReference type="GO" id="GO:0009055">
    <property type="term" value="F:electron transfer activity"/>
    <property type="evidence" value="ECO:0007669"/>
    <property type="project" value="InterPro"/>
</dbReference>
<name>A0A6N8JHV3_9BACT</name>
<evidence type="ECO:0000256" key="4">
    <source>
        <dbReference type="PROSITE-ProRule" id="PRU00433"/>
    </source>
</evidence>
<dbReference type="Pfam" id="PF21342">
    <property type="entry name" value="SoxA-TsdA_cyt-c"/>
    <property type="match status" value="1"/>
</dbReference>
<dbReference type="SUPFAM" id="SSF46626">
    <property type="entry name" value="Cytochrome c"/>
    <property type="match status" value="2"/>
</dbReference>
<evidence type="ECO:0000313" key="6">
    <source>
        <dbReference type="EMBL" id="MVT44554.1"/>
    </source>
</evidence>
<evidence type="ECO:0000259" key="5">
    <source>
        <dbReference type="PROSITE" id="PS51007"/>
    </source>
</evidence>
<sequence>MRNLWVMLLAGLILIIVIIAGINNSRHVKGVAKLWKAPDTAVIPHTAGGEMIRYGRDLIAHTARYLGPNGKVASISNGMNCQNCHLNAGTKPWGNNYSGSAATYPKFRERSGTVESLTKKVNDCLIRSLNGSPLDSNSREMKAIIAYMYWLGQNVPKGYKPPGSGIKELPYLARAADPERGKRVFEQRCQQCHGKEGAGTPDTIGYLYPPLWGENSYNTGAGIYRLSKFAGYVKENMPWGISYDNTNNRRLTDEEAWDVAAFVNSQPHPFKDFSADWPVTNTKPVDLPFGPFSDTFPVQQHKYGPFGPIVKQKNTKRF</sequence>
<dbReference type="PANTHER" id="PTHR35008">
    <property type="entry name" value="BLL4482 PROTEIN-RELATED"/>
    <property type="match status" value="1"/>
</dbReference>